<dbReference type="EMBL" id="CAUEEQ010064211">
    <property type="protein sequence ID" value="CAJ0964948.1"/>
    <property type="molecule type" value="Genomic_DNA"/>
</dbReference>
<sequence>MLLNARSDAETRRTCGRRFQTPEPDAQALPVLPRRDGTWAIKPNVKIYAAEPLNADDCYRSKTSGILTANIQPPITVADGVKTSIGPSTWPIIRDLVDEVFVVTEDEIKNATRLVWERMKLLIEPTAGLGLAAVLSSRFQEKTGDAQNIGVVLCGGNVDLSSIDWIRESSPNSS</sequence>
<feature type="domain" description="Tryptophan synthase beta chain-like PALP" evidence="5">
    <location>
        <begin position="40"/>
        <end position="155"/>
    </location>
</feature>
<comment type="similarity">
    <text evidence="2">Belongs to the serine/threonine dehydratase family.</text>
</comment>
<name>A0ABN9MF49_9NEOB</name>
<dbReference type="InterPro" id="IPR001926">
    <property type="entry name" value="TrpB-like_PALP"/>
</dbReference>
<protein>
    <recommendedName>
        <fullName evidence="5">Tryptophan synthase beta chain-like PALP domain-containing protein</fullName>
    </recommendedName>
</protein>
<dbReference type="PANTHER" id="PTHR43050:SF1">
    <property type="entry name" value="SERINE RACEMASE"/>
    <property type="match status" value="1"/>
</dbReference>
<dbReference type="Pfam" id="PF00291">
    <property type="entry name" value="PALP"/>
    <property type="match status" value="1"/>
</dbReference>
<evidence type="ECO:0000313" key="6">
    <source>
        <dbReference type="EMBL" id="CAJ0964948.1"/>
    </source>
</evidence>
<dbReference type="Gene3D" id="3.40.50.1100">
    <property type="match status" value="1"/>
</dbReference>
<dbReference type="SUPFAM" id="SSF53686">
    <property type="entry name" value="Tryptophan synthase beta subunit-like PLP-dependent enzymes"/>
    <property type="match status" value="1"/>
</dbReference>
<feature type="region of interest" description="Disordered" evidence="4">
    <location>
        <begin position="1"/>
        <end position="28"/>
    </location>
</feature>
<dbReference type="Proteomes" id="UP001176940">
    <property type="component" value="Unassembled WGS sequence"/>
</dbReference>
<dbReference type="InterPro" id="IPR036052">
    <property type="entry name" value="TrpB-like_PALP_sf"/>
</dbReference>
<reference evidence="6" key="1">
    <citation type="submission" date="2023-07" db="EMBL/GenBank/DDBJ databases">
        <authorList>
            <person name="Stuckert A."/>
        </authorList>
    </citation>
    <scope>NUCLEOTIDE SEQUENCE</scope>
</reference>
<evidence type="ECO:0000259" key="5">
    <source>
        <dbReference type="Pfam" id="PF00291"/>
    </source>
</evidence>
<evidence type="ECO:0000256" key="3">
    <source>
        <dbReference type="ARBA" id="ARBA00022898"/>
    </source>
</evidence>
<keyword evidence="7" id="KW-1185">Reference proteome</keyword>
<proteinExistence type="inferred from homology"/>
<evidence type="ECO:0000256" key="4">
    <source>
        <dbReference type="SAM" id="MobiDB-lite"/>
    </source>
</evidence>
<evidence type="ECO:0000313" key="7">
    <source>
        <dbReference type="Proteomes" id="UP001176940"/>
    </source>
</evidence>
<comment type="caution">
    <text evidence="6">The sequence shown here is derived from an EMBL/GenBank/DDBJ whole genome shotgun (WGS) entry which is preliminary data.</text>
</comment>
<organism evidence="6 7">
    <name type="scientific">Ranitomeya imitator</name>
    <name type="common">mimic poison frog</name>
    <dbReference type="NCBI Taxonomy" id="111125"/>
    <lineage>
        <taxon>Eukaryota</taxon>
        <taxon>Metazoa</taxon>
        <taxon>Chordata</taxon>
        <taxon>Craniata</taxon>
        <taxon>Vertebrata</taxon>
        <taxon>Euteleostomi</taxon>
        <taxon>Amphibia</taxon>
        <taxon>Batrachia</taxon>
        <taxon>Anura</taxon>
        <taxon>Neobatrachia</taxon>
        <taxon>Hyloidea</taxon>
        <taxon>Dendrobatidae</taxon>
        <taxon>Dendrobatinae</taxon>
        <taxon>Ranitomeya</taxon>
    </lineage>
</organism>
<evidence type="ECO:0000256" key="1">
    <source>
        <dbReference type="ARBA" id="ARBA00001933"/>
    </source>
</evidence>
<dbReference type="PANTHER" id="PTHR43050">
    <property type="entry name" value="SERINE / THREONINE RACEMASE FAMILY MEMBER"/>
    <property type="match status" value="1"/>
</dbReference>
<keyword evidence="3" id="KW-0663">Pyridoxal phosphate</keyword>
<evidence type="ECO:0000256" key="2">
    <source>
        <dbReference type="ARBA" id="ARBA00010869"/>
    </source>
</evidence>
<accession>A0ABN9MF49</accession>
<comment type="cofactor">
    <cofactor evidence="1">
        <name>pyridoxal 5'-phosphate</name>
        <dbReference type="ChEBI" id="CHEBI:597326"/>
    </cofactor>
</comment>
<gene>
    <name evidence="6" type="ORF">RIMI_LOCUS19786044</name>
</gene>